<organism evidence="3 4">
    <name type="scientific">Marinobacterium rhizophilum</name>
    <dbReference type="NCBI Taxonomy" id="420402"/>
    <lineage>
        <taxon>Bacteria</taxon>
        <taxon>Pseudomonadati</taxon>
        <taxon>Pseudomonadota</taxon>
        <taxon>Gammaproteobacteria</taxon>
        <taxon>Oceanospirillales</taxon>
        <taxon>Oceanospirillaceae</taxon>
        <taxon>Marinobacterium</taxon>
    </lineage>
</organism>
<evidence type="ECO:0000313" key="4">
    <source>
        <dbReference type="Proteomes" id="UP001058461"/>
    </source>
</evidence>
<dbReference type="Gene3D" id="1.25.40.10">
    <property type="entry name" value="Tetratricopeptide repeat domain"/>
    <property type="match status" value="1"/>
</dbReference>
<dbReference type="Proteomes" id="UP001058461">
    <property type="component" value="Chromosome"/>
</dbReference>
<keyword evidence="4" id="KW-1185">Reference proteome</keyword>
<protein>
    <recommendedName>
        <fullName evidence="2">Response regulatory domain-containing protein</fullName>
    </recommendedName>
</protein>
<name>A0ABY5HRW3_9GAMM</name>
<evidence type="ECO:0000259" key="2">
    <source>
        <dbReference type="PROSITE" id="PS50110"/>
    </source>
</evidence>
<dbReference type="PROSITE" id="PS50110">
    <property type="entry name" value="RESPONSE_REGULATORY"/>
    <property type="match status" value="1"/>
</dbReference>
<feature type="domain" description="Response regulatory" evidence="2">
    <location>
        <begin position="9"/>
        <end position="129"/>
    </location>
</feature>
<comment type="caution">
    <text evidence="1">Lacks conserved residue(s) required for the propagation of feature annotation.</text>
</comment>
<dbReference type="EMBL" id="CP073347">
    <property type="protein sequence ID" value="UTW13939.1"/>
    <property type="molecule type" value="Genomic_DNA"/>
</dbReference>
<reference evidence="3" key="1">
    <citation type="submission" date="2021-04" db="EMBL/GenBank/DDBJ databases">
        <title>Oceanospirillales bacteria with DddD are important DMSP degraders in coastal seawater.</title>
        <authorList>
            <person name="Liu J."/>
        </authorList>
    </citation>
    <scope>NUCLEOTIDE SEQUENCE</scope>
    <source>
        <strain evidence="3">D13-1</strain>
    </source>
</reference>
<dbReference type="Gene3D" id="3.40.50.2300">
    <property type="match status" value="1"/>
</dbReference>
<dbReference type="InterPro" id="IPR011006">
    <property type="entry name" value="CheY-like_superfamily"/>
</dbReference>
<evidence type="ECO:0000313" key="3">
    <source>
        <dbReference type="EMBL" id="UTW13939.1"/>
    </source>
</evidence>
<dbReference type="SUPFAM" id="SSF48452">
    <property type="entry name" value="TPR-like"/>
    <property type="match status" value="1"/>
</dbReference>
<sequence>MNNYFAGKTALIVDSNRADLGALRDIFGQFGLASVATAPSANMGSSYLQAQTFDFCIVAHELGRGEKSGLQVVQEALQGGYCPRGTIFVLLVTPAQALQCAGIVDYPPDLCLTKPLNRSKAQGRLEKLVQLKGVLASVDSLLEQGQWVAAQRQYALLEQRYPALRGLLGRLQGQMHLHCRAFAQARDLFAGLGDQRWAPVGLGRALYGLGDYEGARRCLDTEKVPLLPEASLPLARSLRIQGQRPAALALLRKAVIQAPAMSPLQAELGSLLGQAGDWELAVGAYREAVRHCRFSSLQCVEYYCALVRALLSQIDAKGGARSVAAEKEAVQTLEHLVRDFQDDPATTVRARLLSVEVYRAGGNGPMADQAARDALRRFEALELGEQALLLDFLVDALGGGCMAQEASHARRNIRSQFVHLGWGRCYLEALQAFRKGDFALAYGQFCAADELCPGNPSLVLNLVHSGLEWGRKAPSQWLPLVRRCNEGLTEMHFGALGGRQQARYHSLWQRLERYYSDMRAGGSEPGVVVLDQD</sequence>
<evidence type="ECO:0000256" key="1">
    <source>
        <dbReference type="PROSITE-ProRule" id="PRU00169"/>
    </source>
</evidence>
<dbReference type="SUPFAM" id="SSF52172">
    <property type="entry name" value="CheY-like"/>
    <property type="match status" value="1"/>
</dbReference>
<accession>A0ABY5HRW3</accession>
<proteinExistence type="predicted"/>
<dbReference type="RefSeq" id="WP_255856132.1">
    <property type="nucleotide sequence ID" value="NZ_CP073347.1"/>
</dbReference>
<dbReference type="InterPro" id="IPR011990">
    <property type="entry name" value="TPR-like_helical_dom_sf"/>
</dbReference>
<gene>
    <name evidence="3" type="ORF">KDW95_10005</name>
</gene>
<dbReference type="InterPro" id="IPR001789">
    <property type="entry name" value="Sig_transdc_resp-reg_receiver"/>
</dbReference>